<dbReference type="Proteomes" id="UP000310108">
    <property type="component" value="Unassembled WGS sequence"/>
</dbReference>
<dbReference type="EMBL" id="PJEX01000327">
    <property type="protein sequence ID" value="TKW51199.1"/>
    <property type="molecule type" value="Genomic_DNA"/>
</dbReference>
<evidence type="ECO:0000256" key="1">
    <source>
        <dbReference type="SAM" id="MobiDB-lite"/>
    </source>
</evidence>
<name>A0A4U6X8D2_9PEZI</name>
<keyword evidence="3" id="KW-1185">Reference proteome</keyword>
<reference evidence="2 3" key="1">
    <citation type="journal article" date="2019" name="PLoS ONE">
        <title>Comparative genome analysis indicates high evolutionary potential of pathogenicity genes in Colletotrichum tanaceti.</title>
        <authorList>
            <person name="Lelwala R.V."/>
            <person name="Korhonen P.K."/>
            <person name="Young N.D."/>
            <person name="Scott J.B."/>
            <person name="Ades P.A."/>
            <person name="Gasser R.B."/>
            <person name="Taylor P.W.J."/>
        </authorList>
    </citation>
    <scope>NUCLEOTIDE SEQUENCE [LARGE SCALE GENOMIC DNA]</scope>
    <source>
        <strain evidence="2">BRIP57314</strain>
    </source>
</reference>
<evidence type="ECO:0000313" key="3">
    <source>
        <dbReference type="Proteomes" id="UP000310108"/>
    </source>
</evidence>
<feature type="region of interest" description="Disordered" evidence="1">
    <location>
        <begin position="46"/>
        <end position="87"/>
    </location>
</feature>
<gene>
    <name evidence="2" type="ORF">CTA1_11845</name>
</gene>
<feature type="compositionally biased region" description="Low complexity" evidence="1">
    <location>
        <begin position="46"/>
        <end position="55"/>
    </location>
</feature>
<comment type="caution">
    <text evidence="2">The sequence shown here is derived from an EMBL/GenBank/DDBJ whole genome shotgun (WGS) entry which is preliminary data.</text>
</comment>
<protein>
    <submittedName>
        <fullName evidence="2">Uncharacterized protein</fullName>
    </submittedName>
</protein>
<accession>A0A4U6X8D2</accession>
<evidence type="ECO:0000313" key="2">
    <source>
        <dbReference type="EMBL" id="TKW51199.1"/>
    </source>
</evidence>
<proteinExistence type="predicted"/>
<sequence length="87" mass="9324">MQVIIHRHLLVQHPPDLTAVSVPLRNVAKTQTKMLGRSSTAITAARTGANGTTTASRHRGTRGTHTTEPSWGGRVNLDPSLVSHPGR</sequence>
<dbReference type="AlphaFoldDB" id="A0A4U6X8D2"/>
<organism evidence="2 3">
    <name type="scientific">Colletotrichum tanaceti</name>
    <dbReference type="NCBI Taxonomy" id="1306861"/>
    <lineage>
        <taxon>Eukaryota</taxon>
        <taxon>Fungi</taxon>
        <taxon>Dikarya</taxon>
        <taxon>Ascomycota</taxon>
        <taxon>Pezizomycotina</taxon>
        <taxon>Sordariomycetes</taxon>
        <taxon>Hypocreomycetidae</taxon>
        <taxon>Glomerellales</taxon>
        <taxon>Glomerellaceae</taxon>
        <taxon>Colletotrichum</taxon>
        <taxon>Colletotrichum destructivum species complex</taxon>
    </lineage>
</organism>